<name>A0A1H0NS06_STREI</name>
<sequence>MKNSQQKFSWLVAVSAVSVIWIKNFILESNDLSEKLVYIGIYLLYLVLVLVKVFKPRKK</sequence>
<protein>
    <submittedName>
        <fullName evidence="2">Uncharacterized protein</fullName>
    </submittedName>
</protein>
<dbReference type="EMBL" id="FNJK01000003">
    <property type="protein sequence ID" value="SDO95421.1"/>
    <property type="molecule type" value="Genomic_DNA"/>
</dbReference>
<proteinExistence type="predicted"/>
<gene>
    <name evidence="2" type="ORF">SAMN05216347_103208</name>
</gene>
<dbReference type="OrthoDB" id="2236744at2"/>
<keyword evidence="1" id="KW-0472">Membrane</keyword>
<accession>A0A1H0NS06</accession>
<keyword evidence="1" id="KW-0812">Transmembrane</keyword>
<evidence type="ECO:0000256" key="1">
    <source>
        <dbReference type="SAM" id="Phobius"/>
    </source>
</evidence>
<dbReference type="Proteomes" id="UP000183816">
    <property type="component" value="Unassembled WGS sequence"/>
</dbReference>
<feature type="transmembrane region" description="Helical" evidence="1">
    <location>
        <begin position="36"/>
        <end position="54"/>
    </location>
</feature>
<evidence type="ECO:0000313" key="3">
    <source>
        <dbReference type="Proteomes" id="UP000183816"/>
    </source>
</evidence>
<evidence type="ECO:0000313" key="2">
    <source>
        <dbReference type="EMBL" id="SDO95421.1"/>
    </source>
</evidence>
<reference evidence="2 3" key="1">
    <citation type="submission" date="2016-10" db="EMBL/GenBank/DDBJ databases">
        <authorList>
            <person name="de Groot N.N."/>
        </authorList>
    </citation>
    <scope>NUCLEOTIDE SEQUENCE [LARGE SCALE GENOMIC DNA]</scope>
    <source>
        <strain evidence="2 3">Sb04</strain>
    </source>
</reference>
<organism evidence="2 3">
    <name type="scientific">Streptococcus equinus</name>
    <name type="common">Streptococcus bovis</name>
    <dbReference type="NCBI Taxonomy" id="1335"/>
    <lineage>
        <taxon>Bacteria</taxon>
        <taxon>Bacillati</taxon>
        <taxon>Bacillota</taxon>
        <taxon>Bacilli</taxon>
        <taxon>Lactobacillales</taxon>
        <taxon>Streptococcaceae</taxon>
        <taxon>Streptococcus</taxon>
    </lineage>
</organism>
<keyword evidence="1" id="KW-1133">Transmembrane helix</keyword>
<dbReference type="RefSeq" id="WP_074482417.1">
    <property type="nucleotide sequence ID" value="NZ_FNJK01000003.1"/>
</dbReference>
<feature type="transmembrane region" description="Helical" evidence="1">
    <location>
        <begin position="7"/>
        <end position="24"/>
    </location>
</feature>
<dbReference type="AlphaFoldDB" id="A0A1H0NS06"/>